<sequence>MDFFADEFVGAPRGRFLPRVATVAGSTQLQVPGGELRPSDAGKLIAIPGAGDLDTTISALARHQIVSAATMAAGSRELRGILLEHGDAGHPERQQPFRADLHVGRRITVDGAGPGGARLVTDITAVVGRDAVELTAPAVTGVSGSAVHLNAPDRVGLDNYARRALDGRTVALAGRTLTDGVVTLGGGGLVSATARFSFADLGTPIRIESAGLFLTRIEAVQDPTGARLRDPAPRSVADALADVWDKDMRQDFERLLDAFRSADPAGGEIRFGPGVYDFGRLPRPSRVAGAITLRGLRHLTLRGSGAGATILRLLPGQDLGGGLDTHLIETFDCAGLRIRDLSLHGSYLTLGNASEQAHGINLNTGTQDVVLERVRVFQTAGDGIRLLGAPDGKVREVTIERCHFVQNKRTGISFQRGAQAVLVRNCHIDTSPPSTDASIDFEPTGSGAPSDIVIDSTVISHRSASGIAVSLSGISGADPLRRVTFSNNHIRGGTIFCTDVRQLVLRDNVLVASPGQDRIAGIPLHVQRGGDGLLISGNLVADERGTTAGAIVVSQVNDRPVNRSLIANNICHIAAGAGIVVDSVRDISVDSNLLVAVGQASQAVLVRSASTAVEGIAVRDNSITAKDAGRWETGVHLAAQNPFGQVSITGNTVAAATWAVRFAGQAFQQIPVCGLNRIEPDVTEAVAGLEALPEHSVVISGAATGGLASAGCLIAGLDHPEGRVTGALGDMYQRIGPASGPRLFVKEAATSPTTGWTAK</sequence>
<evidence type="ECO:0000259" key="1">
    <source>
        <dbReference type="Pfam" id="PF13229"/>
    </source>
</evidence>
<dbReference type="Proteomes" id="UP000482800">
    <property type="component" value="Unassembled WGS sequence"/>
</dbReference>
<evidence type="ECO:0000313" key="3">
    <source>
        <dbReference type="Proteomes" id="UP000482800"/>
    </source>
</evidence>
<protein>
    <recommendedName>
        <fullName evidence="1">Right handed beta helix domain-containing protein</fullName>
    </recommendedName>
</protein>
<organism evidence="2 3">
    <name type="scientific">Phytohabitans houttuyneae</name>
    <dbReference type="NCBI Taxonomy" id="1076126"/>
    <lineage>
        <taxon>Bacteria</taxon>
        <taxon>Bacillati</taxon>
        <taxon>Actinomycetota</taxon>
        <taxon>Actinomycetes</taxon>
        <taxon>Micromonosporales</taxon>
        <taxon>Micromonosporaceae</taxon>
    </lineage>
</organism>
<dbReference type="EMBL" id="BLPF01000002">
    <property type="protein sequence ID" value="GFJ82088.1"/>
    <property type="molecule type" value="Genomic_DNA"/>
</dbReference>
<feature type="domain" description="Right handed beta helix" evidence="1">
    <location>
        <begin position="338"/>
        <end position="493"/>
    </location>
</feature>
<dbReference type="RefSeq" id="WP_173062137.1">
    <property type="nucleotide sequence ID" value="NZ_BAABGO010000074.1"/>
</dbReference>
<gene>
    <name evidence="2" type="ORF">Phou_062680</name>
</gene>
<dbReference type="InterPro" id="IPR011050">
    <property type="entry name" value="Pectin_lyase_fold/virulence"/>
</dbReference>
<dbReference type="Pfam" id="PF13229">
    <property type="entry name" value="Beta_helix"/>
    <property type="match status" value="1"/>
</dbReference>
<dbReference type="InterPro" id="IPR006626">
    <property type="entry name" value="PbH1"/>
</dbReference>
<dbReference type="SUPFAM" id="SSF51126">
    <property type="entry name" value="Pectin lyase-like"/>
    <property type="match status" value="2"/>
</dbReference>
<dbReference type="SMART" id="SM00710">
    <property type="entry name" value="PbH1"/>
    <property type="match status" value="9"/>
</dbReference>
<proteinExistence type="predicted"/>
<dbReference type="InterPro" id="IPR012334">
    <property type="entry name" value="Pectin_lyas_fold"/>
</dbReference>
<comment type="caution">
    <text evidence="2">The sequence shown here is derived from an EMBL/GenBank/DDBJ whole genome shotgun (WGS) entry which is preliminary data.</text>
</comment>
<evidence type="ECO:0000313" key="2">
    <source>
        <dbReference type="EMBL" id="GFJ82088.1"/>
    </source>
</evidence>
<name>A0A6V8KI58_9ACTN</name>
<reference evidence="2 3" key="1">
    <citation type="submission" date="2020-03" db="EMBL/GenBank/DDBJ databases">
        <title>Whole genome shotgun sequence of Phytohabitans houttuyneae NBRC 108639.</title>
        <authorList>
            <person name="Komaki H."/>
            <person name="Tamura T."/>
        </authorList>
    </citation>
    <scope>NUCLEOTIDE SEQUENCE [LARGE SCALE GENOMIC DNA]</scope>
    <source>
        <strain evidence="2 3">NBRC 108639</strain>
    </source>
</reference>
<keyword evidence="3" id="KW-1185">Reference proteome</keyword>
<reference evidence="2 3" key="2">
    <citation type="submission" date="2020-03" db="EMBL/GenBank/DDBJ databases">
        <authorList>
            <person name="Ichikawa N."/>
            <person name="Kimura A."/>
            <person name="Kitahashi Y."/>
            <person name="Uohara A."/>
        </authorList>
    </citation>
    <scope>NUCLEOTIDE SEQUENCE [LARGE SCALE GENOMIC DNA]</scope>
    <source>
        <strain evidence="2 3">NBRC 108639</strain>
    </source>
</reference>
<accession>A0A6V8KI58</accession>
<dbReference type="Gene3D" id="2.160.20.10">
    <property type="entry name" value="Single-stranded right-handed beta-helix, Pectin lyase-like"/>
    <property type="match status" value="1"/>
</dbReference>
<dbReference type="InterPro" id="IPR039448">
    <property type="entry name" value="Beta_helix"/>
</dbReference>
<dbReference type="AlphaFoldDB" id="A0A6V8KI58"/>